<reference evidence="2" key="1">
    <citation type="submission" date="2017-07" db="EMBL/GenBank/DDBJ databases">
        <title>Comparative genome mining reveals phylogenetic distribution patterns of secondary metabolites in Amycolatopsis.</title>
        <authorList>
            <person name="Adamek M."/>
            <person name="Alanjary M."/>
            <person name="Sales-Ortells H."/>
            <person name="Goodfellow M."/>
            <person name="Bull A.T."/>
            <person name="Kalinowski J."/>
            <person name="Ziemert N."/>
        </authorList>
    </citation>
    <scope>NUCLEOTIDE SEQUENCE [LARGE SCALE GENOMIC DNA]</scope>
    <source>
        <strain evidence="2">H5</strain>
    </source>
</reference>
<dbReference type="EMBL" id="NMUL01000007">
    <property type="protein sequence ID" value="OXM69622.1"/>
    <property type="molecule type" value="Genomic_DNA"/>
</dbReference>
<comment type="caution">
    <text evidence="1">The sequence shown here is derived from an EMBL/GenBank/DDBJ whole genome shotgun (WGS) entry which is preliminary data.</text>
</comment>
<organism evidence="1 2">
    <name type="scientific">Amycolatopsis vastitatis</name>
    <dbReference type="NCBI Taxonomy" id="1905142"/>
    <lineage>
        <taxon>Bacteria</taxon>
        <taxon>Bacillati</taxon>
        <taxon>Actinomycetota</taxon>
        <taxon>Actinomycetes</taxon>
        <taxon>Pseudonocardiales</taxon>
        <taxon>Pseudonocardiaceae</taxon>
        <taxon>Amycolatopsis</taxon>
    </lineage>
</organism>
<protein>
    <recommendedName>
        <fullName evidence="3">NfeD-like C-terminal domain-containing protein</fullName>
    </recommendedName>
</protein>
<sequence length="74" mass="7604">MRIAEAVARVVDQALTSRRKTGTVTGVSGSQVIVTVQGGSLTLPRLASYTPTTGDIVHIDATVPGAWLVLGKSA</sequence>
<evidence type="ECO:0008006" key="3">
    <source>
        <dbReference type="Google" id="ProtNLM"/>
    </source>
</evidence>
<dbReference type="AlphaFoldDB" id="A0A229TEE0"/>
<dbReference type="RefSeq" id="WP_093946947.1">
    <property type="nucleotide sequence ID" value="NZ_NMUL01000007.1"/>
</dbReference>
<proteinExistence type="predicted"/>
<evidence type="ECO:0000313" key="2">
    <source>
        <dbReference type="Proteomes" id="UP000215199"/>
    </source>
</evidence>
<dbReference type="OrthoDB" id="3629068at2"/>
<dbReference type="Proteomes" id="UP000215199">
    <property type="component" value="Unassembled WGS sequence"/>
</dbReference>
<accession>A0A229TEE0</accession>
<evidence type="ECO:0000313" key="1">
    <source>
        <dbReference type="EMBL" id="OXM69622.1"/>
    </source>
</evidence>
<name>A0A229TEE0_9PSEU</name>
<keyword evidence="2" id="KW-1185">Reference proteome</keyword>
<gene>
    <name evidence="1" type="ORF">CF165_08925</name>
</gene>